<organism evidence="2">
    <name type="scientific">Xanthomonas albilineans (strain GPE PC73 / CFBP 7063)</name>
    <dbReference type="NCBI Taxonomy" id="380358"/>
    <lineage>
        <taxon>Bacteria</taxon>
        <taxon>Pseudomonadati</taxon>
        <taxon>Pseudomonadota</taxon>
        <taxon>Gammaproteobacteria</taxon>
        <taxon>Lysobacterales</taxon>
        <taxon>Lysobacteraceae</taxon>
        <taxon>Xanthomonas</taxon>
    </lineage>
</organism>
<dbReference type="Pfam" id="PF10892">
    <property type="entry name" value="DUF2688"/>
    <property type="match status" value="1"/>
</dbReference>
<dbReference type="AlphaFoldDB" id="D6CK71"/>
<evidence type="ECO:0000313" key="2">
    <source>
        <dbReference type="Proteomes" id="UP000001890"/>
    </source>
</evidence>
<geneLocation type="plasmid" evidence="1 2">
    <name>plasmII</name>
</geneLocation>
<evidence type="ECO:0000313" key="1">
    <source>
        <dbReference type="EMBL" id="CAZ15860.1"/>
    </source>
</evidence>
<reference evidence="2" key="1">
    <citation type="journal article" date="2009" name="BMC Genomics">
        <title>The complete genome sequence of Xanthomonas albilineans provides new insights into the reductive genome evolution of the xylem-limited Xanthomonadaceae.</title>
        <authorList>
            <person name="Pieretti I."/>
            <person name="Royer M."/>
            <person name="Barbe V."/>
            <person name="Carrere S."/>
            <person name="Koebnik R."/>
            <person name="Cociancich S."/>
            <person name="Couloux A."/>
            <person name="Darrasse A."/>
            <person name="Gouzy J."/>
            <person name="Jacques M.A."/>
            <person name="Lauber E."/>
            <person name="Manceau C."/>
            <person name="Mangenot S."/>
            <person name="Poussier S."/>
            <person name="Segurens B."/>
            <person name="Szurek B."/>
            <person name="Verdier V."/>
            <person name="Arlat M."/>
            <person name="Rott P."/>
        </authorList>
    </citation>
    <scope>NUCLEOTIDE SEQUENCE [LARGE SCALE GENOMIC DNA]</scope>
    <source>
        <strain evidence="2">GPE PC73 / CFBP 7063</strain>
        <plasmid evidence="2">Plasmid plasmII</plasmid>
    </source>
</reference>
<keyword evidence="1" id="KW-0614">Plasmid</keyword>
<dbReference type="InterPro" id="IPR024392">
    <property type="entry name" value="DUF2688"/>
</dbReference>
<sequence length="73" mass="8125">MSEKMAYVVSTHCRRCGTPLRTLRHSLLGLDDLKQRLGSICTACLIPEELAEIEQAQVEALTLAASIRRLQES</sequence>
<protein>
    <submittedName>
        <fullName evidence="1">Probable kleb protein</fullName>
    </submittedName>
</protein>
<keyword evidence="2" id="KW-1185">Reference proteome</keyword>
<dbReference type="EMBL" id="FP340278">
    <property type="protein sequence ID" value="CAZ15860.1"/>
    <property type="molecule type" value="Genomic_DNA"/>
</dbReference>
<dbReference type="OrthoDB" id="8910231at2"/>
<gene>
    <name evidence="1" type="primary">kleB</name>
    <name evidence="1" type="ordered locus">XALq_3203</name>
</gene>
<accession>D6CK71</accession>
<dbReference type="KEGG" id="xal:XALq_3203"/>
<name>D6CK71_XANAP</name>
<dbReference type="Proteomes" id="UP000001890">
    <property type="component" value="Plasmid plasmII"/>
</dbReference>
<proteinExistence type="predicted"/>